<evidence type="ECO:0000256" key="11">
    <source>
        <dbReference type="ARBA" id="ARBA00023268"/>
    </source>
</evidence>
<evidence type="ECO:0000256" key="3">
    <source>
        <dbReference type="ARBA" id="ARBA00022750"/>
    </source>
</evidence>
<dbReference type="PANTHER" id="PTHR37984">
    <property type="entry name" value="PROTEIN CBG26694"/>
    <property type="match status" value="1"/>
</dbReference>
<dbReference type="InterPro" id="IPR012337">
    <property type="entry name" value="RNaseH-like_sf"/>
</dbReference>
<name>A0A2U1M2R4_ARTAN</name>
<feature type="region of interest" description="Disordered" evidence="12">
    <location>
        <begin position="1"/>
        <end position="24"/>
    </location>
</feature>
<dbReference type="SUPFAM" id="SSF56672">
    <property type="entry name" value="DNA/RNA polymerases"/>
    <property type="match status" value="1"/>
</dbReference>
<evidence type="ECO:0000259" key="15">
    <source>
        <dbReference type="Pfam" id="PF24626"/>
    </source>
</evidence>
<feature type="domain" description="Tf2-1-like SH3-like" evidence="15">
    <location>
        <begin position="904"/>
        <end position="968"/>
    </location>
</feature>
<dbReference type="Gene3D" id="1.10.340.70">
    <property type="match status" value="1"/>
</dbReference>
<dbReference type="GO" id="GO:0004190">
    <property type="term" value="F:aspartic-type endopeptidase activity"/>
    <property type="evidence" value="ECO:0007669"/>
    <property type="project" value="UniProtKB-KW"/>
</dbReference>
<dbReference type="SUPFAM" id="SSF53098">
    <property type="entry name" value="Ribonuclease H-like"/>
    <property type="match status" value="1"/>
</dbReference>
<dbReference type="EMBL" id="PKPP01006734">
    <property type="protein sequence ID" value="PWA55521.1"/>
    <property type="molecule type" value="Genomic_DNA"/>
</dbReference>
<proteinExistence type="predicted"/>
<dbReference type="InterPro" id="IPR050951">
    <property type="entry name" value="Retrovirus_Pol_polyprotein"/>
</dbReference>
<dbReference type="GO" id="GO:0003964">
    <property type="term" value="F:RNA-directed DNA polymerase activity"/>
    <property type="evidence" value="ECO:0007669"/>
    <property type="project" value="UniProtKB-KW"/>
</dbReference>
<keyword evidence="17" id="KW-1185">Reference proteome</keyword>
<evidence type="ECO:0000256" key="1">
    <source>
        <dbReference type="ARBA" id="ARBA00022670"/>
    </source>
</evidence>
<evidence type="ECO:0000256" key="5">
    <source>
        <dbReference type="ARBA" id="ARBA00022842"/>
    </source>
</evidence>
<comment type="caution">
    <text evidence="16">The sequence shown here is derived from an EMBL/GenBank/DDBJ whole genome shotgun (WGS) entry which is preliminary data.</text>
</comment>
<dbReference type="InterPro" id="IPR043502">
    <property type="entry name" value="DNA/RNA_pol_sf"/>
</dbReference>
<sequence>MSGNVADVMVETRNTTRSQDPTMESLQQTVTELQRMMTDMVNEMARIRSGEGTSHGNHGGSNGGSNGGANGGQQMPFSRVTKIEFGGGDDVRGWLFKCEQFFRVDNIQDDNKVNLVSIHLSDLALMWHRQFVRHLGEDVPWNVYREAILKRFGSVYDDPLGEIKKLKQSEIELAVRMFRPRSLADLYGLCKLEEAKLNVNKLKYRPPILPTPRFQSSFPNTGPKPVSLPAPNPNWRNKVVPNTPLRKQLTQKELEEKRAKNQCFYCDQRYTPGHKCSGQVFSLEVLGENIDEELEVDSHNIELDVETEEIGEIIDYEPHISLNAINGTSTYKTLRVYGHIDIHLLYAIEVMVKELLDTGVIRDSQSPFSSPVVMVKKKDGCWRMCIDYRQLNNATIKDKFPIPVIEELIDELLGLYSPTLEVHVQHLRMVLQLLRQNTLYAKQSKCVFGADKVEYLGHVITREGVATDDSKIEAMKNWPTPKNLKQLRGFLGLTGYYRRFVKNYAVISHPLTQLLKKNGFVSSNVAQEAFEALKQAMVQAPVLKLPNFKEVFVIETDASHGGIGAVLQQGGHPIAYYSKTLAPRHQTLSTYEKELLAVIQALSKGRGYLLDRHFKIKTDHFSLKYLLEQRITTPSQMKWLPKLLGFDYEILYKNGSENKAADALSRIPTSAQLLHLALSTITSDYKLVEDLEKNPQSHKHYALLQGQLRRKGKLVVGNNEPLRLALLNYFHSDPSGGHSGVQATMKRVTSFCYWRKLRQQVKTFVANCGVCQANKPDLSTYPGLLQPLPIPQQVAVQVAQVFLDNVYKLHGLPKVIVSLHLSTSYHPQTDGQTEVVNRCLECYLRCMTGEKPKAWSKWVSLAEYWSLAAREATIKLLKFHLERSQNRMKAFADTRRTEREFDIGQWVLLKLQPHRQVTVRMGKYNNLNPKYYGPFQIVSIVGQVAYKLDLPASSQIHPVFHISQLKKFKGPTPTSTPVLPRCNSDGELEVVPVEILDRRLGKVGTSAKVFVLVKWSNGKVDDAIWELHSDMVKRFPDFQIDA</sequence>
<keyword evidence="6" id="KW-0229">DNA integration</keyword>
<dbReference type="GO" id="GO:0006508">
    <property type="term" value="P:proteolysis"/>
    <property type="evidence" value="ECO:0007669"/>
    <property type="project" value="UniProtKB-KW"/>
</dbReference>
<evidence type="ECO:0000313" key="17">
    <source>
        <dbReference type="Proteomes" id="UP000245207"/>
    </source>
</evidence>
<gene>
    <name evidence="16" type="ORF">CTI12_AA426720</name>
</gene>
<feature type="domain" description="Reverse transcriptase/retrotransposon-derived protein RNase H-like" evidence="13">
    <location>
        <begin position="525"/>
        <end position="616"/>
    </location>
</feature>
<dbReference type="Gene3D" id="3.30.420.10">
    <property type="entry name" value="Ribonuclease H-like superfamily/Ribonuclease H"/>
    <property type="match status" value="1"/>
</dbReference>
<evidence type="ECO:0000256" key="10">
    <source>
        <dbReference type="ARBA" id="ARBA00023172"/>
    </source>
</evidence>
<dbReference type="InterPro" id="IPR016197">
    <property type="entry name" value="Chromo-like_dom_sf"/>
</dbReference>
<feature type="compositionally biased region" description="Gly residues" evidence="12">
    <location>
        <begin position="57"/>
        <end position="71"/>
    </location>
</feature>
<evidence type="ECO:0000256" key="2">
    <source>
        <dbReference type="ARBA" id="ARBA00022723"/>
    </source>
</evidence>
<keyword evidence="1" id="KW-0645">Protease</keyword>
<dbReference type="Proteomes" id="UP000245207">
    <property type="component" value="Unassembled WGS sequence"/>
</dbReference>
<dbReference type="OrthoDB" id="2013610at2759"/>
<evidence type="ECO:0000256" key="12">
    <source>
        <dbReference type="SAM" id="MobiDB-lite"/>
    </source>
</evidence>
<reference evidence="16 17" key="1">
    <citation type="journal article" date="2018" name="Mol. Plant">
        <title>The genome of Artemisia annua provides insight into the evolution of Asteraceae family and artemisinin biosynthesis.</title>
        <authorList>
            <person name="Shen Q."/>
            <person name="Zhang L."/>
            <person name="Liao Z."/>
            <person name="Wang S."/>
            <person name="Yan T."/>
            <person name="Shi P."/>
            <person name="Liu M."/>
            <person name="Fu X."/>
            <person name="Pan Q."/>
            <person name="Wang Y."/>
            <person name="Lv Z."/>
            <person name="Lu X."/>
            <person name="Zhang F."/>
            <person name="Jiang W."/>
            <person name="Ma Y."/>
            <person name="Chen M."/>
            <person name="Hao X."/>
            <person name="Li L."/>
            <person name="Tang Y."/>
            <person name="Lv G."/>
            <person name="Zhou Y."/>
            <person name="Sun X."/>
            <person name="Brodelius P.E."/>
            <person name="Rose J.K.C."/>
            <person name="Tang K."/>
        </authorList>
    </citation>
    <scope>NUCLEOTIDE SEQUENCE [LARGE SCALE GENOMIC DNA]</scope>
    <source>
        <strain evidence="17">cv. Huhao1</strain>
        <tissue evidence="16">Leaf</tissue>
    </source>
</reference>
<evidence type="ECO:0000259" key="13">
    <source>
        <dbReference type="Pfam" id="PF17919"/>
    </source>
</evidence>
<dbReference type="InterPro" id="IPR043128">
    <property type="entry name" value="Rev_trsase/Diguanyl_cyclase"/>
</dbReference>
<dbReference type="GO" id="GO:0015074">
    <property type="term" value="P:DNA integration"/>
    <property type="evidence" value="ECO:0007669"/>
    <property type="project" value="UniProtKB-KW"/>
</dbReference>
<dbReference type="GO" id="GO:0003887">
    <property type="term" value="F:DNA-directed DNA polymerase activity"/>
    <property type="evidence" value="ECO:0007669"/>
    <property type="project" value="UniProtKB-KW"/>
</dbReference>
<evidence type="ECO:0000256" key="6">
    <source>
        <dbReference type="ARBA" id="ARBA00022908"/>
    </source>
</evidence>
<feature type="region of interest" description="Disordered" evidence="12">
    <location>
        <begin position="213"/>
        <end position="236"/>
    </location>
</feature>
<dbReference type="InterPro" id="IPR041588">
    <property type="entry name" value="Integrase_H2C2"/>
</dbReference>
<dbReference type="GO" id="GO:0006310">
    <property type="term" value="P:DNA recombination"/>
    <property type="evidence" value="ECO:0007669"/>
    <property type="project" value="UniProtKB-KW"/>
</dbReference>
<accession>A0A2U1M2R4</accession>
<keyword evidence="8" id="KW-0548">Nucleotidyltransferase</keyword>
<evidence type="ECO:0000259" key="14">
    <source>
        <dbReference type="Pfam" id="PF17921"/>
    </source>
</evidence>
<evidence type="ECO:0000313" key="16">
    <source>
        <dbReference type="EMBL" id="PWA55521.1"/>
    </source>
</evidence>
<dbReference type="SUPFAM" id="SSF54160">
    <property type="entry name" value="Chromo domain-like"/>
    <property type="match status" value="1"/>
</dbReference>
<organism evidence="16 17">
    <name type="scientific">Artemisia annua</name>
    <name type="common">Sweet wormwood</name>
    <dbReference type="NCBI Taxonomy" id="35608"/>
    <lineage>
        <taxon>Eukaryota</taxon>
        <taxon>Viridiplantae</taxon>
        <taxon>Streptophyta</taxon>
        <taxon>Embryophyta</taxon>
        <taxon>Tracheophyta</taxon>
        <taxon>Spermatophyta</taxon>
        <taxon>Magnoliopsida</taxon>
        <taxon>eudicotyledons</taxon>
        <taxon>Gunneridae</taxon>
        <taxon>Pentapetalae</taxon>
        <taxon>asterids</taxon>
        <taxon>campanulids</taxon>
        <taxon>Asterales</taxon>
        <taxon>Asteraceae</taxon>
        <taxon>Asteroideae</taxon>
        <taxon>Anthemideae</taxon>
        <taxon>Artemisiinae</taxon>
        <taxon>Artemisia</taxon>
    </lineage>
</organism>
<protein>
    <submittedName>
        <fullName evidence="16">Uncharacterized protein</fullName>
    </submittedName>
</protein>
<dbReference type="Pfam" id="PF24626">
    <property type="entry name" value="SH3_Tf2-1"/>
    <property type="match status" value="1"/>
</dbReference>
<dbReference type="CDD" id="cd09274">
    <property type="entry name" value="RNase_HI_RT_Ty3"/>
    <property type="match status" value="1"/>
</dbReference>
<keyword evidence="5" id="KW-0460">Magnesium</keyword>
<dbReference type="InterPro" id="IPR041577">
    <property type="entry name" value="RT_RNaseH_2"/>
</dbReference>
<dbReference type="GO" id="GO:0003677">
    <property type="term" value="F:DNA binding"/>
    <property type="evidence" value="ECO:0007669"/>
    <property type="project" value="UniProtKB-KW"/>
</dbReference>
<keyword evidence="2" id="KW-0479">Metal-binding</keyword>
<dbReference type="AlphaFoldDB" id="A0A2U1M2R4"/>
<dbReference type="Gene3D" id="3.30.70.270">
    <property type="match status" value="3"/>
</dbReference>
<evidence type="ECO:0000256" key="9">
    <source>
        <dbReference type="ARBA" id="ARBA00023125"/>
    </source>
</evidence>
<dbReference type="CDD" id="cd01647">
    <property type="entry name" value="RT_LTR"/>
    <property type="match status" value="1"/>
</dbReference>
<keyword evidence="4" id="KW-0378">Hydrolase</keyword>
<dbReference type="Gene3D" id="3.10.10.10">
    <property type="entry name" value="HIV Type 1 Reverse Transcriptase, subunit A, domain 1"/>
    <property type="match status" value="1"/>
</dbReference>
<dbReference type="GO" id="GO:0046872">
    <property type="term" value="F:metal ion binding"/>
    <property type="evidence" value="ECO:0007669"/>
    <property type="project" value="UniProtKB-KW"/>
</dbReference>
<feature type="region of interest" description="Disordered" evidence="12">
    <location>
        <begin position="49"/>
        <end position="75"/>
    </location>
</feature>
<evidence type="ECO:0000256" key="8">
    <source>
        <dbReference type="ARBA" id="ARBA00022932"/>
    </source>
</evidence>
<dbReference type="Pfam" id="PF17919">
    <property type="entry name" value="RT_RNaseH_2"/>
    <property type="match status" value="1"/>
</dbReference>
<evidence type="ECO:0000256" key="4">
    <source>
        <dbReference type="ARBA" id="ARBA00022801"/>
    </source>
</evidence>
<keyword evidence="10" id="KW-0233">DNA recombination</keyword>
<dbReference type="InterPro" id="IPR036397">
    <property type="entry name" value="RNaseH_sf"/>
</dbReference>
<dbReference type="STRING" id="35608.A0A2U1M2R4"/>
<keyword evidence="8" id="KW-0239">DNA-directed DNA polymerase</keyword>
<dbReference type="Gene3D" id="3.10.20.370">
    <property type="match status" value="1"/>
</dbReference>
<keyword evidence="7" id="KW-0695">RNA-directed DNA polymerase</keyword>
<dbReference type="Pfam" id="PF17921">
    <property type="entry name" value="Integrase_H2C2"/>
    <property type="match status" value="1"/>
</dbReference>
<keyword evidence="3" id="KW-0064">Aspartyl protease</keyword>
<dbReference type="InterPro" id="IPR056924">
    <property type="entry name" value="SH3_Tf2-1"/>
</dbReference>
<dbReference type="FunFam" id="3.30.70.270:FF:000020">
    <property type="entry name" value="Transposon Tf2-6 polyprotein-like Protein"/>
    <property type="match status" value="1"/>
</dbReference>
<feature type="compositionally biased region" description="Polar residues" evidence="12">
    <location>
        <begin position="12"/>
        <end position="24"/>
    </location>
</feature>
<keyword evidence="8" id="KW-0808">Transferase</keyword>
<evidence type="ECO:0000256" key="7">
    <source>
        <dbReference type="ARBA" id="ARBA00022918"/>
    </source>
</evidence>
<dbReference type="PANTHER" id="PTHR37984:SF5">
    <property type="entry name" value="PROTEIN NYNRIN-LIKE"/>
    <property type="match status" value="1"/>
</dbReference>
<keyword evidence="11" id="KW-0511">Multifunctional enzyme</keyword>
<keyword evidence="9" id="KW-0238">DNA-binding</keyword>
<feature type="domain" description="Integrase zinc-binding" evidence="14">
    <location>
        <begin position="719"/>
        <end position="776"/>
    </location>
</feature>